<keyword evidence="2" id="KW-0238">DNA-binding</keyword>
<dbReference type="OrthoDB" id="135231at2"/>
<sequence length="326" mass="36300">MRCALVEAGDDRKPCRYSRWVAGVMNFPSVNKSSCQLSSMAASTTINAMNPQPHSVDTSEHLLRIVEMAPQVRRRYQFFLWSQGDLQRWLPHKLLVCGAYDRQARDLVFDVFNSVPLTEAAQAALQGHRAQVLTAAMRLWRQHRQQPCLLPLQEVALTDVAAQALCQAGYHHLLVHGLSRPGRPDDIESFFLFGLPGGQYGHEALQGIDMLLPCLHMTYQRVHVTEQQMSPQHRGGLGGSTPSLTPLAQRTPQITEREREILSWVRDGLSNQQIGEKLGISALTVKNHIQKILRKLGAANRAQAVAKAMTLHSLGAVQSMPDPSQD</sequence>
<keyword evidence="7" id="KW-1185">Reference proteome</keyword>
<evidence type="ECO:0000256" key="1">
    <source>
        <dbReference type="ARBA" id="ARBA00023015"/>
    </source>
</evidence>
<dbReference type="InterPro" id="IPR017470">
    <property type="entry name" value="Tscrpt_reg_EpsA"/>
</dbReference>
<dbReference type="InterPro" id="IPR000792">
    <property type="entry name" value="Tscrpt_reg_LuxR_C"/>
</dbReference>
<dbReference type="NCBIfam" id="TIGR03020">
    <property type="entry name" value="EpsA"/>
    <property type="match status" value="1"/>
</dbReference>
<dbReference type="GO" id="GO:0006355">
    <property type="term" value="P:regulation of DNA-templated transcription"/>
    <property type="evidence" value="ECO:0007669"/>
    <property type="project" value="InterPro"/>
</dbReference>
<dbReference type="Pfam" id="PF00196">
    <property type="entry name" value="GerE"/>
    <property type="match status" value="1"/>
</dbReference>
<proteinExistence type="predicted"/>
<accession>A0A4Q9GYV7</accession>
<dbReference type="SMART" id="SM00421">
    <property type="entry name" value="HTH_LUXR"/>
    <property type="match status" value="1"/>
</dbReference>
<feature type="compositionally biased region" description="Polar residues" evidence="4">
    <location>
        <begin position="240"/>
        <end position="251"/>
    </location>
</feature>
<name>A0A4Q9GYV7_9BURK</name>
<feature type="domain" description="HTH luxR-type" evidence="5">
    <location>
        <begin position="247"/>
        <end position="312"/>
    </location>
</feature>
<dbReference type="CDD" id="cd06170">
    <property type="entry name" value="LuxR_C_like"/>
    <property type="match status" value="1"/>
</dbReference>
<evidence type="ECO:0000313" key="7">
    <source>
        <dbReference type="Proteomes" id="UP000292120"/>
    </source>
</evidence>
<evidence type="ECO:0000256" key="4">
    <source>
        <dbReference type="SAM" id="MobiDB-lite"/>
    </source>
</evidence>
<dbReference type="GO" id="GO:0003677">
    <property type="term" value="F:DNA binding"/>
    <property type="evidence" value="ECO:0007669"/>
    <property type="project" value="UniProtKB-KW"/>
</dbReference>
<dbReference type="InterPro" id="IPR016032">
    <property type="entry name" value="Sig_transdc_resp-reg_C-effctor"/>
</dbReference>
<comment type="caution">
    <text evidence="6">The sequence shown here is derived from an EMBL/GenBank/DDBJ whole genome shotgun (WGS) entry which is preliminary data.</text>
</comment>
<keyword evidence="3" id="KW-0804">Transcription</keyword>
<gene>
    <name evidence="6" type="ORF">EYS42_13615</name>
</gene>
<evidence type="ECO:0000256" key="3">
    <source>
        <dbReference type="ARBA" id="ARBA00023163"/>
    </source>
</evidence>
<dbReference type="AlphaFoldDB" id="A0A4Q9GYV7"/>
<dbReference type="PROSITE" id="PS50043">
    <property type="entry name" value="HTH_LUXR_2"/>
    <property type="match status" value="1"/>
</dbReference>
<dbReference type="InterPro" id="IPR036388">
    <property type="entry name" value="WH-like_DNA-bd_sf"/>
</dbReference>
<organism evidence="6 7">
    <name type="scientific">Aquabacterium lacunae</name>
    <dbReference type="NCBI Taxonomy" id="2528630"/>
    <lineage>
        <taxon>Bacteria</taxon>
        <taxon>Pseudomonadati</taxon>
        <taxon>Pseudomonadota</taxon>
        <taxon>Betaproteobacteria</taxon>
        <taxon>Burkholderiales</taxon>
        <taxon>Aquabacterium</taxon>
    </lineage>
</organism>
<evidence type="ECO:0000313" key="6">
    <source>
        <dbReference type="EMBL" id="TBO29433.1"/>
    </source>
</evidence>
<dbReference type="PANTHER" id="PTHR44688:SF16">
    <property type="entry name" value="DNA-BINDING TRANSCRIPTIONAL ACTIVATOR DEVR_DOSR"/>
    <property type="match status" value="1"/>
</dbReference>
<evidence type="ECO:0000259" key="5">
    <source>
        <dbReference type="PROSITE" id="PS50043"/>
    </source>
</evidence>
<protein>
    <recommendedName>
        <fullName evidence="5">HTH luxR-type domain-containing protein</fullName>
    </recommendedName>
</protein>
<dbReference type="SUPFAM" id="SSF46894">
    <property type="entry name" value="C-terminal effector domain of the bipartite response regulators"/>
    <property type="match status" value="1"/>
</dbReference>
<dbReference type="EMBL" id="SIXI01000005">
    <property type="protein sequence ID" value="TBO29433.1"/>
    <property type="molecule type" value="Genomic_DNA"/>
</dbReference>
<dbReference type="PANTHER" id="PTHR44688">
    <property type="entry name" value="DNA-BINDING TRANSCRIPTIONAL ACTIVATOR DEVR_DOSR"/>
    <property type="match status" value="1"/>
</dbReference>
<reference evidence="6 7" key="1">
    <citation type="submission" date="2019-02" db="EMBL/GenBank/DDBJ databases">
        <title>Aquabacterium sp. strain KMB7.</title>
        <authorList>
            <person name="Chen W.-M."/>
        </authorList>
    </citation>
    <scope>NUCLEOTIDE SEQUENCE [LARGE SCALE GENOMIC DNA]</scope>
    <source>
        <strain evidence="6 7">KMB7</strain>
    </source>
</reference>
<dbReference type="Gene3D" id="1.10.10.10">
    <property type="entry name" value="Winged helix-like DNA-binding domain superfamily/Winged helix DNA-binding domain"/>
    <property type="match status" value="1"/>
</dbReference>
<dbReference type="Proteomes" id="UP000292120">
    <property type="component" value="Unassembled WGS sequence"/>
</dbReference>
<feature type="region of interest" description="Disordered" evidence="4">
    <location>
        <begin position="230"/>
        <end position="251"/>
    </location>
</feature>
<dbReference type="PRINTS" id="PR00038">
    <property type="entry name" value="HTHLUXR"/>
</dbReference>
<evidence type="ECO:0000256" key="2">
    <source>
        <dbReference type="ARBA" id="ARBA00023125"/>
    </source>
</evidence>
<keyword evidence="1" id="KW-0805">Transcription regulation</keyword>